<dbReference type="InterPro" id="IPR012340">
    <property type="entry name" value="NA-bd_OB-fold"/>
</dbReference>
<proteinExistence type="predicted"/>
<dbReference type="NCBIfam" id="NF006592">
    <property type="entry name" value="PRK09125.1"/>
    <property type="match status" value="1"/>
</dbReference>
<evidence type="ECO:0000256" key="4">
    <source>
        <dbReference type="ARBA" id="ARBA00023204"/>
    </source>
</evidence>
<dbReference type="Pfam" id="PF14743">
    <property type="entry name" value="DNA_ligase_OB_2"/>
    <property type="match status" value="1"/>
</dbReference>
<dbReference type="Proteomes" id="UP000244930">
    <property type="component" value="Chromosome"/>
</dbReference>
<dbReference type="InterPro" id="IPR050326">
    <property type="entry name" value="NAD_dep_DNA_ligaseB"/>
</dbReference>
<evidence type="ECO:0000256" key="1">
    <source>
        <dbReference type="ARBA" id="ARBA00022598"/>
    </source>
</evidence>
<accession>A0A2U8GNX7</accession>
<gene>
    <name evidence="7" type="ORF">CEW83_08940</name>
</gene>
<dbReference type="Gene3D" id="2.40.50.140">
    <property type="entry name" value="Nucleic acid-binding proteins"/>
    <property type="match status" value="1"/>
</dbReference>
<reference evidence="7 8" key="1">
    <citation type="submission" date="2017-06" db="EMBL/GenBank/DDBJ databases">
        <title>Azoarcus.</title>
        <authorList>
            <person name="Woo J.-H."/>
            <person name="Kim H.-S."/>
        </authorList>
    </citation>
    <scope>NUCLEOTIDE SEQUENCE [LARGE SCALE GENOMIC DNA]</scope>
    <source>
        <strain evidence="7 8">TSPY31</strain>
    </source>
</reference>
<evidence type="ECO:0000313" key="8">
    <source>
        <dbReference type="Proteomes" id="UP000244930"/>
    </source>
</evidence>
<keyword evidence="8" id="KW-1185">Reference proteome</keyword>
<dbReference type="GO" id="GO:0006260">
    <property type="term" value="P:DNA replication"/>
    <property type="evidence" value="ECO:0007669"/>
    <property type="project" value="UniProtKB-KW"/>
</dbReference>
<organism evidence="7 8">
    <name type="scientific">Parazoarcus communis</name>
    <dbReference type="NCBI Taxonomy" id="41977"/>
    <lineage>
        <taxon>Bacteria</taxon>
        <taxon>Pseudomonadati</taxon>
        <taxon>Pseudomonadota</taxon>
        <taxon>Betaproteobacteria</taxon>
        <taxon>Rhodocyclales</taxon>
        <taxon>Zoogloeaceae</taxon>
        <taxon>Parazoarcus</taxon>
    </lineage>
</organism>
<keyword evidence="2" id="KW-0235">DNA replication</keyword>
<dbReference type="InterPro" id="IPR029319">
    <property type="entry name" value="DNA_ligase_OB"/>
</dbReference>
<dbReference type="GO" id="GO:0016874">
    <property type="term" value="F:ligase activity"/>
    <property type="evidence" value="ECO:0007669"/>
    <property type="project" value="UniProtKB-KW"/>
</dbReference>
<dbReference type="SUPFAM" id="SSF56091">
    <property type="entry name" value="DNA ligase/mRNA capping enzyme, catalytic domain"/>
    <property type="match status" value="1"/>
</dbReference>
<keyword evidence="1 7" id="KW-0436">Ligase</keyword>
<dbReference type="Gene3D" id="3.30.1490.70">
    <property type="match status" value="1"/>
</dbReference>
<keyword evidence="4" id="KW-0234">DNA repair</keyword>
<keyword evidence="5" id="KW-0732">Signal</keyword>
<evidence type="ECO:0000313" key="7">
    <source>
        <dbReference type="EMBL" id="AWI75321.1"/>
    </source>
</evidence>
<name>A0A2U8GNX7_9RHOO</name>
<dbReference type="EMBL" id="CP022187">
    <property type="protein sequence ID" value="AWI75321.1"/>
    <property type="molecule type" value="Genomic_DNA"/>
</dbReference>
<protein>
    <submittedName>
        <fullName evidence="7">DNA ligase</fullName>
    </submittedName>
</protein>
<evidence type="ECO:0000259" key="6">
    <source>
        <dbReference type="Pfam" id="PF14743"/>
    </source>
</evidence>
<dbReference type="GO" id="GO:0006281">
    <property type="term" value="P:DNA repair"/>
    <property type="evidence" value="ECO:0007669"/>
    <property type="project" value="UniProtKB-KW"/>
</dbReference>
<dbReference type="SUPFAM" id="SSF50249">
    <property type="entry name" value="Nucleic acid-binding proteins"/>
    <property type="match status" value="1"/>
</dbReference>
<dbReference type="CDD" id="cd08041">
    <property type="entry name" value="OBF_kDNA_ligase_like"/>
    <property type="match status" value="1"/>
</dbReference>
<evidence type="ECO:0000256" key="2">
    <source>
        <dbReference type="ARBA" id="ARBA00022705"/>
    </source>
</evidence>
<dbReference type="KEGG" id="acom:CEW83_08940"/>
<feature type="chain" id="PRO_5016096402" evidence="5">
    <location>
        <begin position="32"/>
        <end position="288"/>
    </location>
</feature>
<evidence type="ECO:0000256" key="5">
    <source>
        <dbReference type="SAM" id="SignalP"/>
    </source>
</evidence>
<keyword evidence="3" id="KW-0227">DNA damage</keyword>
<dbReference type="PROSITE" id="PS51257">
    <property type="entry name" value="PROKAR_LIPOPROTEIN"/>
    <property type="match status" value="1"/>
</dbReference>
<feature type="domain" description="DNA ligase OB-like" evidence="6">
    <location>
        <begin position="220"/>
        <end position="285"/>
    </location>
</feature>
<sequence length="288" mass="32085">MRTRRRPVPAGQAIARVLTLALLALSCPAWAQLPPLMLAGRYHADVDPAGYWVSEKLDGVRALWNGQQLLFRSGNPVAAPAWFVAGLPPEPLDGELWVGRGRFEQLVGAVRTQEPDDAAWRQVKYMVFDLPAHGGTFTERIDAMARIVSGAGRPWLQRVAQRRVADREALQREFERVVRAGGEGLMLHRADALRVAGRTDAILKYVPWLDDEARVIAHVQGKGKYTGMLGALLVEAPDGRRFRIGTGFTDAQRREPPPPGTLVTYRYRELTGKGLPRFPSFLRIRDLP</sequence>
<dbReference type="RefSeq" id="WP_108949028.1">
    <property type="nucleotide sequence ID" value="NZ_CP022187.1"/>
</dbReference>
<feature type="signal peptide" evidence="5">
    <location>
        <begin position="1"/>
        <end position="31"/>
    </location>
</feature>
<dbReference type="CDD" id="cd07896">
    <property type="entry name" value="Adenylation_kDNA_ligase_like"/>
    <property type="match status" value="1"/>
</dbReference>
<dbReference type="PANTHER" id="PTHR47810:SF1">
    <property type="entry name" value="DNA LIGASE B"/>
    <property type="match status" value="1"/>
</dbReference>
<dbReference type="PANTHER" id="PTHR47810">
    <property type="entry name" value="DNA LIGASE"/>
    <property type="match status" value="1"/>
</dbReference>
<evidence type="ECO:0000256" key="3">
    <source>
        <dbReference type="ARBA" id="ARBA00022763"/>
    </source>
</evidence>
<dbReference type="Gene3D" id="3.30.470.30">
    <property type="entry name" value="DNA ligase/mRNA capping enzyme"/>
    <property type="match status" value="1"/>
</dbReference>
<dbReference type="AlphaFoldDB" id="A0A2U8GNX7"/>